<organism evidence="11 12">
    <name type="scientific">Candidatus Sulfurimonas marisnigri</name>
    <dbReference type="NCBI Taxonomy" id="2740405"/>
    <lineage>
        <taxon>Bacteria</taxon>
        <taxon>Pseudomonadati</taxon>
        <taxon>Campylobacterota</taxon>
        <taxon>Epsilonproteobacteria</taxon>
        <taxon>Campylobacterales</taxon>
        <taxon>Sulfurimonadaceae</taxon>
        <taxon>Sulfurimonas</taxon>
    </lineage>
</organism>
<evidence type="ECO:0000256" key="4">
    <source>
        <dbReference type="ARBA" id="ARBA00022723"/>
    </source>
</evidence>
<accession>A0A7S7RRK9</accession>
<dbReference type="EMBL" id="CP054493">
    <property type="protein sequence ID" value="QOY55798.1"/>
    <property type="molecule type" value="Genomic_DNA"/>
</dbReference>
<dbReference type="Proteomes" id="UP000593836">
    <property type="component" value="Chromosome"/>
</dbReference>
<reference evidence="11 12" key="1">
    <citation type="submission" date="2020-05" db="EMBL/GenBank/DDBJ databases">
        <title>Sulfurimonas marisnigri, sp. nov., and Sulfurimonas baltica, sp. nov., manganese oxide reducing chemolithoautotrophs of the class Epsilonproteobacteria isolated from the pelagic redoxclines of the Black and Baltic Seas and emended description of the genus Sulfurimonas.</title>
        <authorList>
            <person name="Henkel J.V."/>
            <person name="Laudan C."/>
            <person name="Werner J."/>
            <person name="Neu T."/>
            <person name="Plewe S."/>
            <person name="Sproer C."/>
            <person name="Bunk B."/>
            <person name="Schulz-Vogt H.N."/>
        </authorList>
    </citation>
    <scope>NUCLEOTIDE SEQUENCE [LARGE SCALE GENOMIC DNA]</scope>
    <source>
        <strain evidence="11 12">SoZ1</strain>
    </source>
</reference>
<dbReference type="AlphaFoldDB" id="A0A7S7RRK9"/>
<dbReference type="NCBIfam" id="NF010072">
    <property type="entry name" value="PRK13553.1"/>
    <property type="match status" value="1"/>
</dbReference>
<evidence type="ECO:0000313" key="11">
    <source>
        <dbReference type="EMBL" id="QOY55798.1"/>
    </source>
</evidence>
<dbReference type="KEGG" id="smas:HUE87_06125"/>
<keyword evidence="8" id="KW-0249">Electron transport</keyword>
<evidence type="ECO:0000256" key="10">
    <source>
        <dbReference type="SAM" id="Phobius"/>
    </source>
</evidence>
<evidence type="ECO:0000256" key="2">
    <source>
        <dbReference type="ARBA" id="ARBA00022617"/>
    </source>
</evidence>
<evidence type="ECO:0000256" key="7">
    <source>
        <dbReference type="ARBA" id="ARBA00023136"/>
    </source>
</evidence>
<feature type="binding site" description="axial binding residue" evidence="9">
    <location>
        <position position="130"/>
    </location>
    <ligand>
        <name>heme b</name>
        <dbReference type="ChEBI" id="CHEBI:60344"/>
        <label>bD</label>
    </ligand>
    <ligandPart>
        <name>Fe</name>
        <dbReference type="ChEBI" id="CHEBI:18248"/>
    </ligandPart>
</feature>
<feature type="transmembrane region" description="Helical" evidence="10">
    <location>
        <begin position="154"/>
        <end position="178"/>
    </location>
</feature>
<dbReference type="SUPFAM" id="SSF81343">
    <property type="entry name" value="Fumarate reductase respiratory complex transmembrane subunits"/>
    <property type="match status" value="1"/>
</dbReference>
<dbReference type="Gene3D" id="1.20.1300.10">
    <property type="entry name" value="Fumarate reductase/succinate dehydrogenase, transmembrane subunit"/>
    <property type="match status" value="1"/>
</dbReference>
<dbReference type="InterPro" id="IPR004224">
    <property type="entry name" value="Fum_red_B_TM"/>
</dbReference>
<keyword evidence="8" id="KW-0813">Transport</keyword>
<evidence type="ECO:0000256" key="9">
    <source>
        <dbReference type="PIRSR" id="PIRSR000177-1"/>
    </source>
</evidence>
<evidence type="ECO:0000256" key="8">
    <source>
        <dbReference type="PIRNR" id="PIRNR000177"/>
    </source>
</evidence>
<gene>
    <name evidence="11" type="ORF">HUE87_06125</name>
</gene>
<dbReference type="InterPro" id="IPR000701">
    <property type="entry name" value="SuccDH_FuR_B_TM-su"/>
</dbReference>
<dbReference type="CDD" id="cd00581">
    <property type="entry name" value="QFR_TypeB_TM"/>
    <property type="match status" value="1"/>
</dbReference>
<keyword evidence="5 10" id="KW-1133">Transmembrane helix</keyword>
<sequence>MKQIKIDKIPARLDFIQSASGLILALFMWAHMFFVSTILLGKEVMYNVTKFFEGEYFFGESYPIIVTIAAGAIFIIFIAHALVALRKFPSNYKKYKIMKNHIKSFNHTDTTLWFWQIFTGFAMFFLGSIHLYIIMTNPSEIGPYASADRVVTEWMWPLYILLLLAVELHGSIGLYRLALKWGWFEGSDTKKSRSNLRKLKYAITIFFLTLGFITLAAYIKIGIEHKSKAGERYHKVTKTIQGTQQ</sequence>
<keyword evidence="8" id="KW-0816">Tricarboxylic acid cycle</keyword>
<dbReference type="GO" id="GO:0006099">
    <property type="term" value="P:tricarboxylic acid cycle"/>
    <property type="evidence" value="ECO:0007669"/>
    <property type="project" value="UniProtKB-UniRule"/>
</dbReference>
<evidence type="ECO:0000256" key="3">
    <source>
        <dbReference type="ARBA" id="ARBA00022692"/>
    </source>
</evidence>
<keyword evidence="2 8" id="KW-0349">Heme</keyword>
<feature type="transmembrane region" description="Helical" evidence="10">
    <location>
        <begin position="112"/>
        <end position="134"/>
    </location>
</feature>
<evidence type="ECO:0000256" key="1">
    <source>
        <dbReference type="ARBA" id="ARBA00004370"/>
    </source>
</evidence>
<keyword evidence="4 8" id="KW-0479">Metal-binding</keyword>
<evidence type="ECO:0000313" key="12">
    <source>
        <dbReference type="Proteomes" id="UP000593836"/>
    </source>
</evidence>
<dbReference type="PIRSF" id="PIRSF000177">
    <property type="entry name" value="Fumar_rd_cyt_b"/>
    <property type="match status" value="1"/>
</dbReference>
<dbReference type="Pfam" id="PF01127">
    <property type="entry name" value="Sdh_cyt"/>
    <property type="match status" value="1"/>
</dbReference>
<keyword evidence="7 8" id="KW-0472">Membrane</keyword>
<dbReference type="RefSeq" id="WP_194367835.1">
    <property type="nucleotide sequence ID" value="NZ_CP054493.1"/>
</dbReference>
<keyword evidence="8" id="KW-1003">Cell membrane</keyword>
<protein>
    <recommendedName>
        <fullName evidence="8">Fumarate reductase cytochrome b subunit</fullName>
    </recommendedName>
</protein>
<feature type="transmembrane region" description="Helical" evidence="10">
    <location>
        <begin position="199"/>
        <end position="219"/>
    </location>
</feature>
<evidence type="ECO:0000256" key="6">
    <source>
        <dbReference type="ARBA" id="ARBA00023004"/>
    </source>
</evidence>
<keyword evidence="6 8" id="KW-0408">Iron</keyword>
<feature type="binding site" description="axial binding residue" evidence="9">
    <location>
        <position position="169"/>
    </location>
    <ligand>
        <name>heme b</name>
        <dbReference type="ChEBI" id="CHEBI:60344"/>
        <label>bD</label>
    </ligand>
    <ligandPart>
        <name>Fe</name>
        <dbReference type="ChEBI" id="CHEBI:18248"/>
    </ligandPart>
</feature>
<dbReference type="InterPro" id="IPR034804">
    <property type="entry name" value="SQR/QFR_C/D"/>
</dbReference>
<feature type="transmembrane region" description="Helical" evidence="10">
    <location>
        <begin position="21"/>
        <end position="41"/>
    </location>
</feature>
<comment type="subcellular location">
    <subcellularLocation>
        <location evidence="8">Cell inner membrane</location>
    </subcellularLocation>
    <subcellularLocation>
        <location evidence="1">Membrane</location>
    </subcellularLocation>
</comment>
<keyword evidence="12" id="KW-1185">Reference proteome</keyword>
<dbReference type="GO" id="GO:0005886">
    <property type="term" value="C:plasma membrane"/>
    <property type="evidence" value="ECO:0007669"/>
    <property type="project" value="UniProtKB-SubCell"/>
</dbReference>
<keyword evidence="3 10" id="KW-0812">Transmembrane</keyword>
<name>A0A7S7RRK9_9BACT</name>
<comment type="function">
    <text evidence="8">The fumarate reductase enzyme complex is required for fumarate respiration. This subunit anchors the complex in the membrane and binds a diheme cytochrome b.</text>
</comment>
<evidence type="ECO:0000256" key="5">
    <source>
        <dbReference type="ARBA" id="ARBA00022989"/>
    </source>
</evidence>
<feature type="binding site" description="axial binding residue" evidence="9">
    <location>
        <position position="31"/>
    </location>
    <ligand>
        <name>heme b</name>
        <dbReference type="ChEBI" id="CHEBI:60344"/>
        <label>bD</label>
    </ligand>
    <ligandPart>
        <name>Fe</name>
        <dbReference type="ChEBI" id="CHEBI:18248"/>
    </ligandPart>
</feature>
<dbReference type="GO" id="GO:0046872">
    <property type="term" value="F:metal ion binding"/>
    <property type="evidence" value="ECO:0007669"/>
    <property type="project" value="UniProtKB-UniRule"/>
</dbReference>
<feature type="transmembrane region" description="Helical" evidence="10">
    <location>
        <begin position="61"/>
        <end position="85"/>
    </location>
</feature>
<feature type="binding site" description="axial binding residue" evidence="9">
    <location>
        <position position="80"/>
    </location>
    <ligand>
        <name>heme b</name>
        <dbReference type="ChEBI" id="CHEBI:60344"/>
        <label>bD</label>
    </ligand>
    <ligandPart>
        <name>Fe</name>
        <dbReference type="ChEBI" id="CHEBI:18248"/>
    </ligandPart>
</feature>
<proteinExistence type="predicted"/>